<sequence length="115" mass="13303">MKKFNKSLLAKQMWRLITNEESLATQVLRARYFPWGSPLDAQKAHRPSYTWSNIFSSKDLIDNGVVWRIDEAFSIKTSYFQATHPSGPHIPSSSLISGDYWKKFWKIKLVPNSLA</sequence>
<dbReference type="EMBL" id="KN646081">
    <property type="protein sequence ID" value="KHN39910.1"/>
    <property type="molecule type" value="Genomic_DNA"/>
</dbReference>
<proteinExistence type="predicted"/>
<reference evidence="1" key="1">
    <citation type="submission" date="2014-07" db="EMBL/GenBank/DDBJ databases">
        <title>Identification of a novel salt tolerance gene in wild soybean by whole-genome sequencing.</title>
        <authorList>
            <person name="Lam H.-M."/>
            <person name="Qi X."/>
            <person name="Li M.-W."/>
            <person name="Liu X."/>
            <person name="Xie M."/>
            <person name="Ni M."/>
            <person name="Xu X."/>
        </authorList>
    </citation>
    <scope>NUCLEOTIDE SEQUENCE [LARGE SCALE GENOMIC DNA]</scope>
    <source>
        <tissue evidence="1">Root</tissue>
    </source>
</reference>
<evidence type="ECO:0000313" key="1">
    <source>
        <dbReference type="EMBL" id="KHN39910.1"/>
    </source>
</evidence>
<protein>
    <submittedName>
        <fullName evidence="1">Putative mitochondrial protein</fullName>
    </submittedName>
</protein>
<name>A0A0B2S3R3_GLYSO</name>
<gene>
    <name evidence="1" type="ORF">glysoja_044260</name>
</gene>
<accession>A0A0B2S3R3</accession>
<dbReference type="AlphaFoldDB" id="A0A0B2S3R3"/>
<dbReference type="Proteomes" id="UP000053555">
    <property type="component" value="Unassembled WGS sequence"/>
</dbReference>
<organism evidence="1">
    <name type="scientific">Glycine soja</name>
    <name type="common">Wild soybean</name>
    <dbReference type="NCBI Taxonomy" id="3848"/>
    <lineage>
        <taxon>Eukaryota</taxon>
        <taxon>Viridiplantae</taxon>
        <taxon>Streptophyta</taxon>
        <taxon>Embryophyta</taxon>
        <taxon>Tracheophyta</taxon>
        <taxon>Spermatophyta</taxon>
        <taxon>Magnoliopsida</taxon>
        <taxon>eudicotyledons</taxon>
        <taxon>Gunneridae</taxon>
        <taxon>Pentapetalae</taxon>
        <taxon>rosids</taxon>
        <taxon>fabids</taxon>
        <taxon>Fabales</taxon>
        <taxon>Fabaceae</taxon>
        <taxon>Papilionoideae</taxon>
        <taxon>50 kb inversion clade</taxon>
        <taxon>NPAAA clade</taxon>
        <taxon>indigoferoid/millettioid clade</taxon>
        <taxon>Phaseoleae</taxon>
        <taxon>Glycine</taxon>
        <taxon>Glycine subgen. Soja</taxon>
    </lineage>
</organism>